<evidence type="ECO:0000313" key="5">
    <source>
        <dbReference type="EMBL" id="GJE93218.1"/>
    </source>
</evidence>
<sequence>MAEELITKRLHVSGLTPAITPADLSQKLGSFGAVTALDGFGAHDALGRPRPFGYITLQTTKAKLARCMNLLSGVTWKGAQLRLGEAKPDFRERLAKEREAQDGEPPRKRRRLPRGVQGVHAEDMSLVTPENVAQRGGWKVTPLGRLVRPIRMRPEHPLPPPIVAAPVKAKSKEKEKDKGKTKERKRRAKEPPTRARKRTIDPLRYGSQQVKGVFLESLVVEPRKEVSLKTAEEPAEESSDEGSETAESGEEAEDTMQVEEELAPSVESSAPKEKPRTASPPATSIPAPTPATAKPAVPKPSTSKASGGPDLTQEKNAALGLLQSLFGDDDKNWGGEEDLSDVDMDELAGEKELQNREFDDDIEFVPAAKATEKSTIPTTAAHDEGEGAGDEEEDEEEEEEEDEESVSTDSVPPPQAASAVATQAAKPSKLKDLFAPREEEAGFSLLGHLDLDDELVDDLDPAFASQTAPTASAVDLAQPVSLPVIAGAQTRFTLDPAAPLFFPVPRDERSGFRGRVKDPLDVAKEKGWDWRSFRRTQTSEEIKQKWEAQKVELTQDWKRRHREAIKSRRRRGGGGDGE</sequence>
<dbReference type="OrthoDB" id="21643at2759"/>
<feature type="compositionally biased region" description="Acidic residues" evidence="4">
    <location>
        <begin position="233"/>
        <end position="262"/>
    </location>
</feature>
<dbReference type="Gene3D" id="3.30.70.330">
    <property type="match status" value="1"/>
</dbReference>
<evidence type="ECO:0000313" key="6">
    <source>
        <dbReference type="Proteomes" id="UP000703269"/>
    </source>
</evidence>
<feature type="compositionally biased region" description="Basic and acidic residues" evidence="4">
    <location>
        <begin position="348"/>
        <end position="357"/>
    </location>
</feature>
<evidence type="ECO:0008006" key="7">
    <source>
        <dbReference type="Google" id="ProtNLM"/>
    </source>
</evidence>
<feature type="compositionally biased region" description="Basic and acidic residues" evidence="4">
    <location>
        <begin position="221"/>
        <end position="232"/>
    </location>
</feature>
<evidence type="ECO:0000256" key="4">
    <source>
        <dbReference type="SAM" id="MobiDB-lite"/>
    </source>
</evidence>
<keyword evidence="2" id="KW-0694">RNA-binding</keyword>
<feature type="compositionally biased region" description="Basic and acidic residues" evidence="4">
    <location>
        <begin position="189"/>
        <end position="201"/>
    </location>
</feature>
<keyword evidence="3" id="KW-0539">Nucleus</keyword>
<feature type="compositionally biased region" description="Basic and acidic residues" evidence="4">
    <location>
        <begin position="96"/>
        <end position="106"/>
    </location>
</feature>
<protein>
    <recommendedName>
        <fullName evidence="7">RRM domain-containing protein</fullName>
    </recommendedName>
</protein>
<dbReference type="InterPro" id="IPR035979">
    <property type="entry name" value="RBD_domain_sf"/>
</dbReference>
<organism evidence="5 6">
    <name type="scientific">Phanerochaete sordida</name>
    <dbReference type="NCBI Taxonomy" id="48140"/>
    <lineage>
        <taxon>Eukaryota</taxon>
        <taxon>Fungi</taxon>
        <taxon>Dikarya</taxon>
        <taxon>Basidiomycota</taxon>
        <taxon>Agaricomycotina</taxon>
        <taxon>Agaricomycetes</taxon>
        <taxon>Polyporales</taxon>
        <taxon>Phanerochaetaceae</taxon>
        <taxon>Phanerochaete</taxon>
    </lineage>
</organism>
<dbReference type="EMBL" id="BPQB01000031">
    <property type="protein sequence ID" value="GJE93218.1"/>
    <property type="molecule type" value="Genomic_DNA"/>
</dbReference>
<feature type="compositionally biased region" description="Low complexity" evidence="4">
    <location>
        <begin position="416"/>
        <end position="425"/>
    </location>
</feature>
<evidence type="ECO:0000256" key="3">
    <source>
        <dbReference type="ARBA" id="ARBA00023242"/>
    </source>
</evidence>
<feature type="region of interest" description="Disordered" evidence="4">
    <location>
        <begin position="151"/>
        <end position="433"/>
    </location>
</feature>
<feature type="compositionally biased region" description="Acidic residues" evidence="4">
    <location>
        <begin position="335"/>
        <end position="347"/>
    </location>
</feature>
<dbReference type="Proteomes" id="UP000703269">
    <property type="component" value="Unassembled WGS sequence"/>
</dbReference>
<name>A0A9P3GE41_9APHY</name>
<dbReference type="GO" id="GO:0003723">
    <property type="term" value="F:RNA binding"/>
    <property type="evidence" value="ECO:0007669"/>
    <property type="project" value="UniProtKB-KW"/>
</dbReference>
<dbReference type="SUPFAM" id="SSF54928">
    <property type="entry name" value="RNA-binding domain, RBD"/>
    <property type="match status" value="1"/>
</dbReference>
<dbReference type="PANTHER" id="PTHR48029">
    <property type="entry name" value="NUCLEOLAR PROTEIN 8"/>
    <property type="match status" value="1"/>
</dbReference>
<dbReference type="CDD" id="cd12226">
    <property type="entry name" value="RRM_NOL8"/>
    <property type="match status" value="1"/>
</dbReference>
<feature type="compositionally biased region" description="Acidic residues" evidence="4">
    <location>
        <begin position="386"/>
        <end position="406"/>
    </location>
</feature>
<accession>A0A9P3GE41</accession>
<comment type="caution">
    <text evidence="5">The sequence shown here is derived from an EMBL/GenBank/DDBJ whole genome shotgun (WGS) entry which is preliminary data.</text>
</comment>
<dbReference type="InterPro" id="IPR034138">
    <property type="entry name" value="NOP8_RRM"/>
</dbReference>
<feature type="region of interest" description="Disordered" evidence="4">
    <location>
        <begin position="96"/>
        <end position="121"/>
    </location>
</feature>
<dbReference type="InterPro" id="IPR012677">
    <property type="entry name" value="Nucleotide-bd_a/b_plait_sf"/>
</dbReference>
<dbReference type="GO" id="GO:0005730">
    <property type="term" value="C:nucleolus"/>
    <property type="evidence" value="ECO:0007669"/>
    <property type="project" value="UniProtKB-SubCell"/>
</dbReference>
<dbReference type="AlphaFoldDB" id="A0A9P3GE41"/>
<comment type="subcellular location">
    <subcellularLocation>
        <location evidence="1">Nucleus</location>
        <location evidence="1">Nucleolus</location>
    </subcellularLocation>
</comment>
<feature type="compositionally biased region" description="Basic and acidic residues" evidence="4">
    <location>
        <begin position="170"/>
        <end position="180"/>
    </location>
</feature>
<proteinExistence type="predicted"/>
<evidence type="ECO:0000256" key="1">
    <source>
        <dbReference type="ARBA" id="ARBA00004604"/>
    </source>
</evidence>
<gene>
    <name evidence="5" type="ORF">PsYK624_093770</name>
</gene>
<keyword evidence="6" id="KW-1185">Reference proteome</keyword>
<feature type="compositionally biased region" description="Low complexity" evidence="4">
    <location>
        <begin position="277"/>
        <end position="302"/>
    </location>
</feature>
<evidence type="ECO:0000256" key="2">
    <source>
        <dbReference type="ARBA" id="ARBA00022884"/>
    </source>
</evidence>
<reference evidence="5 6" key="1">
    <citation type="submission" date="2021-08" db="EMBL/GenBank/DDBJ databases">
        <title>Draft Genome Sequence of Phanerochaete sordida strain YK-624.</title>
        <authorList>
            <person name="Mori T."/>
            <person name="Dohra H."/>
            <person name="Suzuki T."/>
            <person name="Kawagishi H."/>
            <person name="Hirai H."/>
        </authorList>
    </citation>
    <scope>NUCLEOTIDE SEQUENCE [LARGE SCALE GENOMIC DNA]</scope>
    <source>
        <strain evidence="5 6">YK-624</strain>
    </source>
</reference>
<dbReference type="PANTHER" id="PTHR48029:SF1">
    <property type="entry name" value="NUCLEOLAR PROTEIN 8"/>
    <property type="match status" value="1"/>
</dbReference>